<sequence length="505" mass="55545">MKKHPLAPSQEEIELKLALPTSGPSGLAGLAKRLAQTPVLARRKATRQQLHNIYYDTPGQRLHQKRVALRLRRVGSDANPSWLQTLKMGGRSDSALSQRGEWELPVPGAELARQALEATPWSGLDPDGSVFKALAPCIVTTFERTSWTVRKRGGSIVEVSLDIGQVVAGDRRAPICELELELLAGQPAALFDIARQIARSVAVLPLNASKAERGYALLQDAQNLPLRAQPPPLTRGMALPVAAQCVLREMFGQFTSNLNTLTRSDDPEVVHQARVGWRRFRSAWRLFRPALAAHGAAPAWQSLEPLLMFVGELRDLDVALSETLPPLAAAYTAGNAQREEKWQAMLQALTQTALLQRKSVRHALQTPAVGATLLAITQWLEQLPASKGPDNAKADLKISLRRWARQRITRLHKKMKLALEDTAHLESQHRARILSKRLRYGIEALRPLLPRRQAERWRARATALQTGIGATRDMAQAAGLAARLEADPGLAEFLRGVAAGQPGPR</sequence>
<dbReference type="SUPFAM" id="SSF55154">
    <property type="entry name" value="CYTH-like phosphatases"/>
    <property type="match status" value="1"/>
</dbReference>
<dbReference type="EMBL" id="CP157675">
    <property type="protein sequence ID" value="XBP70344.1"/>
    <property type="molecule type" value="Genomic_DNA"/>
</dbReference>
<dbReference type="InterPro" id="IPR007899">
    <property type="entry name" value="CHAD_dom"/>
</dbReference>
<dbReference type="SMART" id="SM01118">
    <property type="entry name" value="CYTH"/>
    <property type="match status" value="1"/>
</dbReference>
<dbReference type="GO" id="GO:0046872">
    <property type="term" value="F:metal ion binding"/>
    <property type="evidence" value="ECO:0007669"/>
    <property type="project" value="TreeGrafter"/>
</dbReference>
<dbReference type="InterPro" id="IPR023577">
    <property type="entry name" value="CYTH_domain"/>
</dbReference>
<dbReference type="InterPro" id="IPR033469">
    <property type="entry name" value="CYTH-like_dom_sf"/>
</dbReference>
<evidence type="ECO:0000259" key="2">
    <source>
        <dbReference type="PROSITE" id="PS51708"/>
    </source>
</evidence>
<dbReference type="RefSeq" id="WP_349279638.1">
    <property type="nucleotide sequence ID" value="NZ_CBCSCU010000013.1"/>
</dbReference>
<protein>
    <submittedName>
        <fullName evidence="3">CHAD domain-containing protein</fullName>
    </submittedName>
</protein>
<dbReference type="AlphaFoldDB" id="A0AAU7LRS5"/>
<organism evidence="3">
    <name type="scientific">Polaromonas hydrogenivorans</name>
    <dbReference type="NCBI Taxonomy" id="335476"/>
    <lineage>
        <taxon>Bacteria</taxon>
        <taxon>Pseudomonadati</taxon>
        <taxon>Pseudomonadota</taxon>
        <taxon>Betaproteobacteria</taxon>
        <taxon>Burkholderiales</taxon>
        <taxon>Comamonadaceae</taxon>
        <taxon>Polaromonas</taxon>
    </lineage>
</organism>
<proteinExistence type="predicted"/>
<feature type="domain" description="CHAD" evidence="2">
    <location>
        <begin position="236"/>
        <end position="505"/>
    </location>
</feature>
<dbReference type="SMART" id="SM00880">
    <property type="entry name" value="CHAD"/>
    <property type="match status" value="1"/>
</dbReference>
<dbReference type="GO" id="GO:0050355">
    <property type="term" value="F:inorganic triphosphate phosphatase activity"/>
    <property type="evidence" value="ECO:0007669"/>
    <property type="project" value="InterPro"/>
</dbReference>
<dbReference type="PANTHER" id="PTHR39569:SF1">
    <property type="entry name" value="INORGANIC TRIPHOSPHATASE"/>
    <property type="match status" value="1"/>
</dbReference>
<evidence type="ECO:0000313" key="3">
    <source>
        <dbReference type="EMBL" id="XBP70344.1"/>
    </source>
</evidence>
<dbReference type="Gene3D" id="2.40.320.10">
    <property type="entry name" value="Hypothetical Protein Pfu-838710-001"/>
    <property type="match status" value="1"/>
</dbReference>
<accession>A0AAU7LRS5</accession>
<gene>
    <name evidence="3" type="ORF">ABLV49_00445</name>
</gene>
<dbReference type="PANTHER" id="PTHR39569">
    <property type="entry name" value="INORGANIC TRIPHOSPHATASE"/>
    <property type="match status" value="1"/>
</dbReference>
<name>A0AAU7LRS5_9BURK</name>
<dbReference type="InterPro" id="IPR039013">
    <property type="entry name" value="YgiF"/>
</dbReference>
<dbReference type="PROSITE" id="PS51708">
    <property type="entry name" value="CHAD"/>
    <property type="match status" value="1"/>
</dbReference>
<feature type="domain" description="CYTH" evidence="1">
    <location>
        <begin position="10"/>
        <end position="221"/>
    </location>
</feature>
<dbReference type="Pfam" id="PF01928">
    <property type="entry name" value="CYTH"/>
    <property type="match status" value="1"/>
</dbReference>
<dbReference type="Pfam" id="PF05235">
    <property type="entry name" value="CHAD"/>
    <property type="match status" value="1"/>
</dbReference>
<dbReference type="Gene3D" id="1.40.20.10">
    <property type="entry name" value="CHAD domain"/>
    <property type="match status" value="1"/>
</dbReference>
<evidence type="ECO:0000259" key="1">
    <source>
        <dbReference type="PROSITE" id="PS51707"/>
    </source>
</evidence>
<dbReference type="InterPro" id="IPR038186">
    <property type="entry name" value="CHAD_dom_sf"/>
</dbReference>
<reference evidence="3" key="1">
    <citation type="submission" date="2024-05" db="EMBL/GenBank/DDBJ databases">
        <authorList>
            <person name="Bunk B."/>
            <person name="Swiderski J."/>
            <person name="Sproer C."/>
            <person name="Thiel V."/>
        </authorList>
    </citation>
    <scope>NUCLEOTIDE SEQUENCE</scope>
    <source>
        <strain evidence="3">DSM 17735</strain>
    </source>
</reference>
<dbReference type="PROSITE" id="PS51707">
    <property type="entry name" value="CYTH"/>
    <property type="match status" value="1"/>
</dbReference>
<dbReference type="CDD" id="cd07756">
    <property type="entry name" value="CYTH-like_Pase_CHAD"/>
    <property type="match status" value="1"/>
</dbReference>